<gene>
    <name evidence="3" type="ORF">FOZ62_016286</name>
</gene>
<feature type="compositionally biased region" description="Polar residues" evidence="2">
    <location>
        <begin position="16"/>
        <end position="28"/>
    </location>
</feature>
<dbReference type="EMBL" id="JABANM010000759">
    <property type="protein sequence ID" value="KAF4755411.1"/>
    <property type="molecule type" value="Genomic_DNA"/>
</dbReference>
<protein>
    <submittedName>
        <fullName evidence="3">Uncharacterized protein</fullName>
    </submittedName>
</protein>
<accession>A0A7J6UE44</accession>
<dbReference type="Proteomes" id="UP000574390">
    <property type="component" value="Unassembled WGS sequence"/>
</dbReference>
<keyword evidence="1" id="KW-0175">Coiled coil</keyword>
<evidence type="ECO:0000313" key="3">
    <source>
        <dbReference type="EMBL" id="KAF4755411.1"/>
    </source>
</evidence>
<name>A0A7J6UE44_PEROL</name>
<evidence type="ECO:0000256" key="1">
    <source>
        <dbReference type="SAM" id="Coils"/>
    </source>
</evidence>
<feature type="coiled-coil region" evidence="1">
    <location>
        <begin position="133"/>
        <end position="179"/>
    </location>
</feature>
<dbReference type="AlphaFoldDB" id="A0A7J6UE44"/>
<evidence type="ECO:0000313" key="4">
    <source>
        <dbReference type="Proteomes" id="UP000574390"/>
    </source>
</evidence>
<proteinExistence type="predicted"/>
<organism evidence="3 4">
    <name type="scientific">Perkinsus olseni</name>
    <name type="common">Perkinsus atlanticus</name>
    <dbReference type="NCBI Taxonomy" id="32597"/>
    <lineage>
        <taxon>Eukaryota</taxon>
        <taxon>Sar</taxon>
        <taxon>Alveolata</taxon>
        <taxon>Perkinsozoa</taxon>
        <taxon>Perkinsea</taxon>
        <taxon>Perkinsida</taxon>
        <taxon>Perkinsidae</taxon>
        <taxon>Perkinsus</taxon>
    </lineage>
</organism>
<comment type="caution">
    <text evidence="3">The sequence shown here is derived from an EMBL/GenBank/DDBJ whole genome shotgun (WGS) entry which is preliminary data.</text>
</comment>
<sequence>MHNVNARQERAGNLQDALSRSSCCPTAPQETDLSALRQRLLDLEMDVLALRRSSREYVTFDALQKELDGVHRRARLSSMVTRETPTTPGRFISPDDPIYKSVMVRLEELEHTAMRRSDTSASLGRQQHDDKERLALERRVSDLQRVVKLLQQREEARRQDNLEIRIRQLEGLVEEMLREGKNKETFLLDRFEALRDGLSRSLLPFLDAFKLDVTRHLEETQKSEAEGLRREVADAVITEQRRVDGMIDEMVSEVDARIKQTAASLREEFRAVIDDEVAQKVTRLDGSACHPPKEVVSVGVGREDGTDNESPTRQALEVQNDVKSMERDDAVRQPLTEGDGKSDGSSAEASPDALLDELGGGDPWDDDGD</sequence>
<reference evidence="3 4" key="1">
    <citation type="submission" date="2020-04" db="EMBL/GenBank/DDBJ databases">
        <title>Perkinsus olseni comparative genomics.</title>
        <authorList>
            <person name="Bogema D.R."/>
        </authorList>
    </citation>
    <scope>NUCLEOTIDE SEQUENCE [LARGE SCALE GENOMIC DNA]</scope>
    <source>
        <strain evidence="3">ATCC PRA-205</strain>
    </source>
</reference>
<feature type="region of interest" description="Disordered" evidence="2">
    <location>
        <begin position="1"/>
        <end position="28"/>
    </location>
</feature>
<feature type="region of interest" description="Disordered" evidence="2">
    <location>
        <begin position="292"/>
        <end position="369"/>
    </location>
</feature>
<evidence type="ECO:0000256" key="2">
    <source>
        <dbReference type="SAM" id="MobiDB-lite"/>
    </source>
</evidence>